<comment type="subcellular location">
    <subcellularLocation>
        <location evidence="2">Cytoplasm</location>
    </subcellularLocation>
</comment>
<gene>
    <name evidence="3" type="ORF">C12CBH8_11040</name>
</gene>
<dbReference type="Gene3D" id="1.10.287.540">
    <property type="entry name" value="Helix hairpin bin"/>
    <property type="match status" value="1"/>
</dbReference>
<dbReference type="RefSeq" id="WP_090266328.1">
    <property type="nucleotide sequence ID" value="NZ_AP023321.1"/>
</dbReference>
<dbReference type="PANTHER" id="PTHR37300">
    <property type="entry name" value="UPF0291 PROTEIN CBO2609/CLC_2481"/>
    <property type="match status" value="1"/>
</dbReference>
<evidence type="ECO:0000256" key="1">
    <source>
        <dbReference type="ARBA" id="ARBA00022490"/>
    </source>
</evidence>
<keyword evidence="1 2" id="KW-0963">Cytoplasm</keyword>
<dbReference type="SUPFAM" id="SSF158221">
    <property type="entry name" value="YnzC-like"/>
    <property type="match status" value="1"/>
</dbReference>
<sequence length="70" mass="8193">MNQRQISRINELAKKSREIGLTPEEKEEQHELRKQYILAYRRSLTAALDNIVIEKDGKEIPLSKKESIKS</sequence>
<evidence type="ECO:0000313" key="4">
    <source>
        <dbReference type="Proteomes" id="UP000593890"/>
    </source>
</evidence>
<dbReference type="PANTHER" id="PTHR37300:SF1">
    <property type="entry name" value="UPF0291 PROTEIN YNZC"/>
    <property type="match status" value="1"/>
</dbReference>
<dbReference type="AlphaFoldDB" id="A0A7I8D3A4"/>
<dbReference type="Pfam" id="PF05979">
    <property type="entry name" value="DUF896"/>
    <property type="match status" value="1"/>
</dbReference>
<dbReference type="HAMAP" id="MF_01103">
    <property type="entry name" value="UPF0291"/>
    <property type="match status" value="1"/>
</dbReference>
<dbReference type="InterPro" id="IPR009242">
    <property type="entry name" value="DUF896"/>
</dbReference>
<reference evidence="4" key="1">
    <citation type="submission" date="2020-07" db="EMBL/GenBank/DDBJ databases">
        <title>Complete genome sequencing of Clostridia bacterium strain 12CBH8.</title>
        <authorList>
            <person name="Sakamoto M."/>
            <person name="Murakami T."/>
            <person name="Mori H."/>
        </authorList>
    </citation>
    <scope>NUCLEOTIDE SEQUENCE [LARGE SCALE GENOMIC DNA]</scope>
    <source>
        <strain evidence="4">12CBH8</strain>
    </source>
</reference>
<dbReference type="GO" id="GO:0005737">
    <property type="term" value="C:cytoplasm"/>
    <property type="evidence" value="ECO:0007669"/>
    <property type="project" value="UniProtKB-SubCell"/>
</dbReference>
<keyword evidence="4" id="KW-1185">Reference proteome</keyword>
<proteinExistence type="inferred from homology"/>
<dbReference type="Proteomes" id="UP000593890">
    <property type="component" value="Chromosome"/>
</dbReference>
<dbReference type="EMBL" id="AP023321">
    <property type="protein sequence ID" value="BCI60465.1"/>
    <property type="molecule type" value="Genomic_DNA"/>
</dbReference>
<evidence type="ECO:0000256" key="2">
    <source>
        <dbReference type="HAMAP-Rule" id="MF_01103"/>
    </source>
</evidence>
<accession>A0A7I8D3A4</accession>
<organism evidence="3 4">
    <name type="scientific">Solibaculum mannosilyticum</name>
    <dbReference type="NCBI Taxonomy" id="2780922"/>
    <lineage>
        <taxon>Bacteria</taxon>
        <taxon>Bacillati</taxon>
        <taxon>Bacillota</taxon>
        <taxon>Clostridia</taxon>
        <taxon>Eubacteriales</taxon>
        <taxon>Oscillospiraceae</taxon>
        <taxon>Solibaculum</taxon>
    </lineage>
</organism>
<evidence type="ECO:0000313" key="3">
    <source>
        <dbReference type="EMBL" id="BCI60465.1"/>
    </source>
</evidence>
<name>A0A7I8D3A4_9FIRM</name>
<protein>
    <recommendedName>
        <fullName evidence="2">UPF0291 protein C12CBH8_11040</fullName>
    </recommendedName>
</protein>
<comment type="similarity">
    <text evidence="2">Belongs to the UPF0291 family.</text>
</comment>
<dbReference type="KEGG" id="sman:C12CBH8_11040"/>